<dbReference type="AlphaFoldDB" id="M7ALW6"/>
<dbReference type="EMBL" id="KB589438">
    <property type="protein sequence ID" value="EMP25479.1"/>
    <property type="molecule type" value="Genomic_DNA"/>
</dbReference>
<feature type="compositionally biased region" description="Pro residues" evidence="6">
    <location>
        <begin position="34"/>
        <end position="44"/>
    </location>
</feature>
<comment type="subcellular location">
    <subcellularLocation>
        <location evidence="1">Membrane</location>
        <topology evidence="1">Multi-pass membrane protein</topology>
    </subcellularLocation>
</comment>
<dbReference type="eggNOG" id="KOG2322">
    <property type="taxonomic scope" value="Eukaryota"/>
</dbReference>
<dbReference type="CDD" id="cd10428">
    <property type="entry name" value="LFG_like"/>
    <property type="match status" value="1"/>
</dbReference>
<feature type="region of interest" description="Disordered" evidence="6">
    <location>
        <begin position="1"/>
        <end position="68"/>
    </location>
</feature>
<dbReference type="PANTHER" id="PTHR23291">
    <property type="entry name" value="BAX INHIBITOR-RELATED"/>
    <property type="match status" value="1"/>
</dbReference>
<feature type="transmembrane region" description="Helical" evidence="5">
    <location>
        <begin position="214"/>
        <end position="235"/>
    </location>
</feature>
<dbReference type="Proteomes" id="UP000031443">
    <property type="component" value="Unassembled WGS sequence"/>
</dbReference>
<organism evidence="7 8">
    <name type="scientific">Chelonia mydas</name>
    <name type="common">Green sea-turtle</name>
    <name type="synonym">Chelonia agassizi</name>
    <dbReference type="NCBI Taxonomy" id="8469"/>
    <lineage>
        <taxon>Eukaryota</taxon>
        <taxon>Metazoa</taxon>
        <taxon>Chordata</taxon>
        <taxon>Craniata</taxon>
        <taxon>Vertebrata</taxon>
        <taxon>Euteleostomi</taxon>
        <taxon>Archelosauria</taxon>
        <taxon>Testudinata</taxon>
        <taxon>Testudines</taxon>
        <taxon>Cryptodira</taxon>
        <taxon>Durocryptodira</taxon>
        <taxon>Americhelydia</taxon>
        <taxon>Chelonioidea</taxon>
        <taxon>Cheloniidae</taxon>
        <taxon>Chelonia</taxon>
    </lineage>
</organism>
<dbReference type="GO" id="GO:0016020">
    <property type="term" value="C:membrane"/>
    <property type="evidence" value="ECO:0007669"/>
    <property type="project" value="UniProtKB-SubCell"/>
</dbReference>
<sequence>MSYPSAPPPYDDKNPLYPPQPGGHPQPGAYPGGYPQPAPYPGSYPQPGGYPGGYPQPGGYPHPGVPVPPMSTLPMNQGNIYIITSLGDDVVRTIDWDDKRVRHAFIRKVYTIISVQLLVTVGIVAVFTFVSPVRAFVQGKVIVYYSSYSPVRTFVQRNMAVYYASYAVFLVSYLVLACCPGPRRCFPCNLILLAIFTLAMAFMTGTIASTYDTMAVLIAMVITAKVAIIVTVFCFQTKVDFTSCTGLFCVLGIVVLLTSIVSAIVLYYKYIQWVHMVFAAVVAIAFTLFLAYDTQVLVGTKEYNLSPEEYVFGALEIYVDIVYIFLFLLRFLGCK</sequence>
<evidence type="ECO:0000256" key="6">
    <source>
        <dbReference type="SAM" id="MobiDB-lite"/>
    </source>
</evidence>
<feature type="transmembrane region" description="Helical" evidence="5">
    <location>
        <begin position="160"/>
        <end position="178"/>
    </location>
</feature>
<name>M7ALW6_CHEMY</name>
<feature type="transmembrane region" description="Helical" evidence="5">
    <location>
        <begin position="274"/>
        <end position="298"/>
    </location>
</feature>
<feature type="transmembrane region" description="Helical" evidence="5">
    <location>
        <begin position="247"/>
        <end position="268"/>
    </location>
</feature>
<feature type="transmembrane region" description="Helical" evidence="5">
    <location>
        <begin position="190"/>
        <end position="208"/>
    </location>
</feature>
<keyword evidence="4 5" id="KW-0472">Membrane</keyword>
<proteinExistence type="inferred from homology"/>
<reference evidence="8" key="1">
    <citation type="journal article" date="2013" name="Nat. Genet.">
        <title>The draft genomes of soft-shell turtle and green sea turtle yield insights into the development and evolution of the turtle-specific body plan.</title>
        <authorList>
            <person name="Wang Z."/>
            <person name="Pascual-Anaya J."/>
            <person name="Zadissa A."/>
            <person name="Li W."/>
            <person name="Niimura Y."/>
            <person name="Huang Z."/>
            <person name="Li C."/>
            <person name="White S."/>
            <person name="Xiong Z."/>
            <person name="Fang D."/>
            <person name="Wang B."/>
            <person name="Ming Y."/>
            <person name="Chen Y."/>
            <person name="Zheng Y."/>
            <person name="Kuraku S."/>
            <person name="Pignatelli M."/>
            <person name="Herrero J."/>
            <person name="Beal K."/>
            <person name="Nozawa M."/>
            <person name="Li Q."/>
            <person name="Wang J."/>
            <person name="Zhang H."/>
            <person name="Yu L."/>
            <person name="Shigenobu S."/>
            <person name="Wang J."/>
            <person name="Liu J."/>
            <person name="Flicek P."/>
            <person name="Searle S."/>
            <person name="Wang J."/>
            <person name="Kuratani S."/>
            <person name="Yin Y."/>
            <person name="Aken B."/>
            <person name="Zhang G."/>
            <person name="Irie N."/>
        </authorList>
    </citation>
    <scope>NUCLEOTIDE SEQUENCE [LARGE SCALE GENOMIC DNA]</scope>
</reference>
<dbReference type="GO" id="GO:0005794">
    <property type="term" value="C:Golgi apparatus"/>
    <property type="evidence" value="ECO:0007669"/>
    <property type="project" value="TreeGrafter"/>
</dbReference>
<evidence type="ECO:0000256" key="1">
    <source>
        <dbReference type="ARBA" id="ARBA00004141"/>
    </source>
</evidence>
<protein>
    <submittedName>
        <fullName evidence="7">Transmembrane BAX inhibitor motif-containing protein 1</fullName>
    </submittedName>
</protein>
<evidence type="ECO:0000256" key="5">
    <source>
        <dbReference type="RuleBase" id="RU004379"/>
    </source>
</evidence>
<accession>M7ALW6</accession>
<feature type="compositionally biased region" description="Pro residues" evidence="6">
    <location>
        <begin position="58"/>
        <end position="68"/>
    </location>
</feature>
<feature type="transmembrane region" description="Helical" evidence="5">
    <location>
        <begin position="310"/>
        <end position="332"/>
    </location>
</feature>
<keyword evidence="3 5" id="KW-1133">Transmembrane helix</keyword>
<keyword evidence="2 5" id="KW-0812">Transmembrane</keyword>
<gene>
    <name evidence="7" type="ORF">UY3_17443</name>
</gene>
<evidence type="ECO:0000313" key="7">
    <source>
        <dbReference type="EMBL" id="EMP25479.1"/>
    </source>
</evidence>
<dbReference type="GO" id="GO:2001234">
    <property type="term" value="P:negative regulation of apoptotic signaling pathway"/>
    <property type="evidence" value="ECO:0007669"/>
    <property type="project" value="TreeGrafter"/>
</dbReference>
<comment type="similarity">
    <text evidence="5">Belongs to the BI1 family.</text>
</comment>
<dbReference type="PANTHER" id="PTHR23291:SF35">
    <property type="entry name" value="PROTEIN LIFEGUARD 3"/>
    <property type="match status" value="1"/>
</dbReference>
<dbReference type="InterPro" id="IPR006214">
    <property type="entry name" value="Bax_inhibitor_1-related"/>
</dbReference>
<evidence type="ECO:0000256" key="4">
    <source>
        <dbReference type="ARBA" id="ARBA00023136"/>
    </source>
</evidence>
<keyword evidence="8" id="KW-1185">Reference proteome</keyword>
<feature type="transmembrane region" description="Helical" evidence="5">
    <location>
        <begin position="109"/>
        <end position="130"/>
    </location>
</feature>
<dbReference type="Pfam" id="PF01027">
    <property type="entry name" value="Bax1-I"/>
    <property type="match status" value="1"/>
</dbReference>
<evidence type="ECO:0000313" key="8">
    <source>
        <dbReference type="Proteomes" id="UP000031443"/>
    </source>
</evidence>
<evidence type="ECO:0000256" key="2">
    <source>
        <dbReference type="ARBA" id="ARBA00022692"/>
    </source>
</evidence>
<dbReference type="GO" id="GO:0005783">
    <property type="term" value="C:endoplasmic reticulum"/>
    <property type="evidence" value="ECO:0007669"/>
    <property type="project" value="TreeGrafter"/>
</dbReference>
<evidence type="ECO:0000256" key="3">
    <source>
        <dbReference type="ARBA" id="ARBA00022989"/>
    </source>
</evidence>